<dbReference type="InterPro" id="IPR050172">
    <property type="entry name" value="SsuD_RutA_monooxygenase"/>
</dbReference>
<sequence length="315" mass="33877">MRVALMIEGQEDVTWEDWVALAEACETFGIEALFRSDHYHDLSDDGPHERGALDAWGTITALAARTTTLRLGTMVSPASFRHPSVLGKLVTTADHVSGGRVEVGLGTGWSEVEHAAYGFPFLSMGERMDVLAEQLAILHDGHWGEGEGPFTFEGEHYAVRDLEARPRPVQRPHPPLILGGAAGPRAARLAARYADEYNTVDATPQQIGERAARIAAACTAAAREPIPFSVMATTLVAADEAGLRRRAAALAEWTGAPVDPAAPGPTWIAGTTAQVVARLRAHEELGVSRVFLQHLVHRDLETVELIGREIVPAVA</sequence>
<dbReference type="SUPFAM" id="SSF51679">
    <property type="entry name" value="Bacterial luciferase-like"/>
    <property type="match status" value="1"/>
</dbReference>
<dbReference type="PANTHER" id="PTHR42847">
    <property type="entry name" value="ALKANESULFONATE MONOOXYGENASE"/>
    <property type="match status" value="1"/>
</dbReference>
<evidence type="ECO:0000256" key="4">
    <source>
        <dbReference type="ARBA" id="ARBA00023033"/>
    </source>
</evidence>
<gene>
    <name evidence="6" type="ORF">FSW04_00250</name>
</gene>
<keyword evidence="1" id="KW-0285">Flavoprotein</keyword>
<evidence type="ECO:0000256" key="1">
    <source>
        <dbReference type="ARBA" id="ARBA00022630"/>
    </source>
</evidence>
<evidence type="ECO:0000313" key="7">
    <source>
        <dbReference type="Proteomes" id="UP000321805"/>
    </source>
</evidence>
<evidence type="ECO:0000259" key="5">
    <source>
        <dbReference type="Pfam" id="PF00296"/>
    </source>
</evidence>
<dbReference type="GO" id="GO:0008726">
    <property type="term" value="F:alkanesulfonate monooxygenase activity"/>
    <property type="evidence" value="ECO:0007669"/>
    <property type="project" value="TreeGrafter"/>
</dbReference>
<organism evidence="6 7">
    <name type="scientific">Baekduia soli</name>
    <dbReference type="NCBI Taxonomy" id="496014"/>
    <lineage>
        <taxon>Bacteria</taxon>
        <taxon>Bacillati</taxon>
        <taxon>Actinomycetota</taxon>
        <taxon>Thermoleophilia</taxon>
        <taxon>Solirubrobacterales</taxon>
        <taxon>Baekduiaceae</taxon>
        <taxon>Baekduia</taxon>
    </lineage>
</organism>
<dbReference type="PANTHER" id="PTHR42847:SF4">
    <property type="entry name" value="ALKANESULFONATE MONOOXYGENASE-RELATED"/>
    <property type="match status" value="1"/>
</dbReference>
<dbReference type="EMBL" id="CP042430">
    <property type="protein sequence ID" value="QEC46148.1"/>
    <property type="molecule type" value="Genomic_DNA"/>
</dbReference>
<keyword evidence="4" id="KW-0503">Monooxygenase</keyword>
<dbReference type="Gene3D" id="3.20.20.30">
    <property type="entry name" value="Luciferase-like domain"/>
    <property type="match status" value="1"/>
</dbReference>
<proteinExistence type="predicted"/>
<keyword evidence="7" id="KW-1185">Reference proteome</keyword>
<name>A0A5B8TZJ9_9ACTN</name>
<dbReference type="Pfam" id="PF00296">
    <property type="entry name" value="Bac_luciferase"/>
    <property type="match status" value="1"/>
</dbReference>
<dbReference type="KEGG" id="bsol:FSW04_00250"/>
<evidence type="ECO:0000256" key="2">
    <source>
        <dbReference type="ARBA" id="ARBA00022643"/>
    </source>
</evidence>
<dbReference type="InterPro" id="IPR011251">
    <property type="entry name" value="Luciferase-like_dom"/>
</dbReference>
<dbReference type="OrthoDB" id="4029802at2"/>
<dbReference type="InterPro" id="IPR036661">
    <property type="entry name" value="Luciferase-like_sf"/>
</dbReference>
<evidence type="ECO:0000256" key="3">
    <source>
        <dbReference type="ARBA" id="ARBA00023002"/>
    </source>
</evidence>
<accession>A0A5B8TZJ9</accession>
<dbReference type="RefSeq" id="WP_146915037.1">
    <property type="nucleotide sequence ID" value="NZ_CP042430.1"/>
</dbReference>
<keyword evidence="3" id="KW-0560">Oxidoreductase</keyword>
<dbReference type="Proteomes" id="UP000321805">
    <property type="component" value="Chromosome"/>
</dbReference>
<dbReference type="AlphaFoldDB" id="A0A5B8TZJ9"/>
<protein>
    <submittedName>
        <fullName evidence="6">LLM class flavin-dependent oxidoreductase</fullName>
    </submittedName>
</protein>
<reference evidence="6 7" key="1">
    <citation type="journal article" date="2018" name="J. Microbiol.">
        <title>Baekduia soli gen. nov., sp. nov., a novel bacterium isolated from the soil of Baekdu Mountain and proposal of a novel family name, Baekduiaceae fam. nov.</title>
        <authorList>
            <person name="An D.S."/>
            <person name="Siddiqi M.Z."/>
            <person name="Kim K.H."/>
            <person name="Yu H.S."/>
            <person name="Im W.T."/>
        </authorList>
    </citation>
    <scope>NUCLEOTIDE SEQUENCE [LARGE SCALE GENOMIC DNA]</scope>
    <source>
        <strain evidence="6 7">BR7-21</strain>
    </source>
</reference>
<keyword evidence="2" id="KW-0288">FMN</keyword>
<feature type="domain" description="Luciferase-like" evidence="5">
    <location>
        <begin position="13"/>
        <end position="254"/>
    </location>
</feature>
<evidence type="ECO:0000313" key="6">
    <source>
        <dbReference type="EMBL" id="QEC46148.1"/>
    </source>
</evidence>
<dbReference type="GO" id="GO:0046306">
    <property type="term" value="P:alkanesulfonate catabolic process"/>
    <property type="evidence" value="ECO:0007669"/>
    <property type="project" value="TreeGrafter"/>
</dbReference>